<evidence type="ECO:0000256" key="8">
    <source>
        <dbReference type="ARBA" id="ARBA00023136"/>
    </source>
</evidence>
<dbReference type="InterPro" id="IPR004358">
    <property type="entry name" value="Sig_transdc_His_kin-like_C"/>
</dbReference>
<comment type="caution">
    <text evidence="12">The sequence shown here is derived from an EMBL/GenBank/DDBJ whole genome shotgun (WGS) entry which is preliminary data.</text>
</comment>
<dbReference type="CDD" id="cd00130">
    <property type="entry name" value="PAS"/>
    <property type="match status" value="1"/>
</dbReference>
<evidence type="ECO:0000256" key="6">
    <source>
        <dbReference type="ARBA" id="ARBA00022777"/>
    </source>
</evidence>
<dbReference type="InterPro" id="IPR036097">
    <property type="entry name" value="HisK_dim/P_sf"/>
</dbReference>
<dbReference type="PRINTS" id="PR00344">
    <property type="entry name" value="BCTRLSENSOR"/>
</dbReference>
<dbReference type="SMART" id="SM00304">
    <property type="entry name" value="HAMP"/>
    <property type="match status" value="1"/>
</dbReference>
<dbReference type="Pfam" id="PF00989">
    <property type="entry name" value="PAS"/>
    <property type="match status" value="1"/>
</dbReference>
<keyword evidence="13" id="KW-1185">Reference proteome</keyword>
<dbReference type="SUPFAM" id="SSF158472">
    <property type="entry name" value="HAMP domain-like"/>
    <property type="match status" value="1"/>
</dbReference>
<dbReference type="GO" id="GO:0005886">
    <property type="term" value="C:plasma membrane"/>
    <property type="evidence" value="ECO:0007669"/>
    <property type="project" value="TreeGrafter"/>
</dbReference>
<keyword evidence="7" id="KW-0902">Two-component regulatory system</keyword>
<dbReference type="InterPro" id="IPR036890">
    <property type="entry name" value="HATPase_C_sf"/>
</dbReference>
<evidence type="ECO:0000256" key="7">
    <source>
        <dbReference type="ARBA" id="ARBA00023012"/>
    </source>
</evidence>
<dbReference type="AlphaFoldDB" id="A0A844G232"/>
<dbReference type="GO" id="GO:0006355">
    <property type="term" value="P:regulation of DNA-templated transcription"/>
    <property type="evidence" value="ECO:0007669"/>
    <property type="project" value="InterPro"/>
</dbReference>
<keyword evidence="4" id="KW-0597">Phosphoprotein</keyword>
<dbReference type="SMART" id="SM00091">
    <property type="entry name" value="PAS"/>
    <property type="match status" value="1"/>
</dbReference>
<evidence type="ECO:0000256" key="4">
    <source>
        <dbReference type="ARBA" id="ARBA00022553"/>
    </source>
</evidence>
<keyword evidence="9" id="KW-1133">Transmembrane helix</keyword>
<organism evidence="12 13">
    <name type="scientific">Victivallis lenta</name>
    <dbReference type="NCBI Taxonomy" id="2606640"/>
    <lineage>
        <taxon>Bacteria</taxon>
        <taxon>Pseudomonadati</taxon>
        <taxon>Lentisphaerota</taxon>
        <taxon>Lentisphaeria</taxon>
        <taxon>Victivallales</taxon>
        <taxon>Victivallaceae</taxon>
        <taxon>Victivallis</taxon>
    </lineage>
</organism>
<evidence type="ECO:0000313" key="13">
    <source>
        <dbReference type="Proteomes" id="UP000435649"/>
    </source>
</evidence>
<dbReference type="SUPFAM" id="SSF55874">
    <property type="entry name" value="ATPase domain of HSP90 chaperone/DNA topoisomerase II/histidine kinase"/>
    <property type="match status" value="1"/>
</dbReference>
<keyword evidence="5" id="KW-0808">Transferase</keyword>
<reference evidence="12 13" key="1">
    <citation type="submission" date="2019-08" db="EMBL/GenBank/DDBJ databases">
        <title>In-depth cultivation of the pig gut microbiome towards novel bacterial diversity and tailored functional studies.</title>
        <authorList>
            <person name="Wylensek D."/>
            <person name="Hitch T.C.A."/>
            <person name="Clavel T."/>
        </authorList>
    </citation>
    <scope>NUCLEOTIDE SEQUENCE [LARGE SCALE GENOMIC DNA]</scope>
    <source>
        <strain evidence="12 13">BBE-744-WT-12</strain>
    </source>
</reference>
<comment type="catalytic activity">
    <reaction evidence="1">
        <text>ATP + protein L-histidine = ADP + protein N-phospho-L-histidine.</text>
        <dbReference type="EC" id="2.7.13.3"/>
    </reaction>
</comment>
<dbReference type="CDD" id="cd06225">
    <property type="entry name" value="HAMP"/>
    <property type="match status" value="1"/>
</dbReference>
<dbReference type="CDD" id="cd00082">
    <property type="entry name" value="HisKA"/>
    <property type="match status" value="1"/>
</dbReference>
<dbReference type="Gene3D" id="1.10.287.130">
    <property type="match status" value="1"/>
</dbReference>
<dbReference type="InterPro" id="IPR050351">
    <property type="entry name" value="BphY/WalK/GraS-like"/>
</dbReference>
<dbReference type="InterPro" id="IPR003660">
    <property type="entry name" value="HAMP_dom"/>
</dbReference>
<dbReference type="GO" id="GO:0016036">
    <property type="term" value="P:cellular response to phosphate starvation"/>
    <property type="evidence" value="ECO:0007669"/>
    <property type="project" value="TreeGrafter"/>
</dbReference>
<dbReference type="Pfam" id="PF00512">
    <property type="entry name" value="HisKA"/>
    <property type="match status" value="1"/>
</dbReference>
<dbReference type="PROSITE" id="PS50109">
    <property type="entry name" value="HIS_KIN"/>
    <property type="match status" value="1"/>
</dbReference>
<feature type="domain" description="HAMP" evidence="11">
    <location>
        <begin position="193"/>
        <end position="245"/>
    </location>
</feature>
<evidence type="ECO:0000256" key="2">
    <source>
        <dbReference type="ARBA" id="ARBA00004370"/>
    </source>
</evidence>
<name>A0A844G232_9BACT</name>
<accession>A0A844G232</accession>
<dbReference type="Proteomes" id="UP000435649">
    <property type="component" value="Unassembled WGS sequence"/>
</dbReference>
<dbReference type="CDD" id="cd00075">
    <property type="entry name" value="HATPase"/>
    <property type="match status" value="1"/>
</dbReference>
<evidence type="ECO:0000256" key="9">
    <source>
        <dbReference type="SAM" id="Phobius"/>
    </source>
</evidence>
<dbReference type="InterPro" id="IPR003661">
    <property type="entry name" value="HisK_dim/P_dom"/>
</dbReference>
<dbReference type="InterPro" id="IPR013767">
    <property type="entry name" value="PAS_fold"/>
</dbReference>
<feature type="transmembrane region" description="Helical" evidence="9">
    <location>
        <begin position="173"/>
        <end position="192"/>
    </location>
</feature>
<dbReference type="Gene3D" id="3.30.565.10">
    <property type="entry name" value="Histidine kinase-like ATPase, C-terminal domain"/>
    <property type="match status" value="1"/>
</dbReference>
<dbReference type="SUPFAM" id="SSF55785">
    <property type="entry name" value="PYP-like sensor domain (PAS domain)"/>
    <property type="match status" value="1"/>
</dbReference>
<sequence length="601" mass="66676">MKNDLFLSWPGIFIAVALVFSVFAWWQSSSLEQLYVERTERELESRGRLFAGEAARLVRAGDLAGLQEFFSAEGRATRTRISLIAADGEVIADSDEQPGNMDNHGRRPEVVEAMQAFAKGEGSYSVIRHSSTSGRRMIYCAMPIAIGDRHYVLRAAFSIHEIDAVLRRARMDVLWAVLVTMLIAAGFCWFLYQTITRPVRALCGASARIAAGDLDTRLPVPRRGAIRELGGSVSRMAEELKARIGEITREKGERDAIFAALSEGVVVLDVDENIIDTNRAARRIFQIKGDPRKQPVGALLRNEALADFLKRLREGGEPAEAEFPFSLPSGDKQLRVRGCTLRWNGNDRQGILLVFYDMTQLRKLENFRRDFVANVSHEIKTPLTVIRGAVETLQDGAINEPESARRFMEIISTHSERLNNLVQDILSLSLLEYRASGEGYDLVNCDLSLPLASAVKLEQPRAEEAGIRLVTEIEANPQVRIDVQLIEQAVVNLIDNAIKHSGEKSEIRIRLHTEDGNAVLSVTDRGCGIAPEHVERLFERFYRVDKARSRKAGGTGLGLAIVKHIMQLHRGSAEVRSRPGEGSTFLLRLPIVKSGCASGAS</sequence>
<feature type="transmembrane region" description="Helical" evidence="9">
    <location>
        <begin position="6"/>
        <end position="26"/>
    </location>
</feature>
<dbReference type="PROSITE" id="PS50885">
    <property type="entry name" value="HAMP"/>
    <property type="match status" value="1"/>
</dbReference>
<feature type="domain" description="Histidine kinase" evidence="10">
    <location>
        <begin position="374"/>
        <end position="593"/>
    </location>
</feature>
<dbReference type="GO" id="GO:0000155">
    <property type="term" value="F:phosphorelay sensor kinase activity"/>
    <property type="evidence" value="ECO:0007669"/>
    <property type="project" value="InterPro"/>
</dbReference>
<dbReference type="InterPro" id="IPR000014">
    <property type="entry name" value="PAS"/>
</dbReference>
<keyword evidence="8 9" id="KW-0472">Membrane</keyword>
<dbReference type="Pfam" id="PF00672">
    <property type="entry name" value="HAMP"/>
    <property type="match status" value="1"/>
</dbReference>
<dbReference type="Gene3D" id="6.10.340.10">
    <property type="match status" value="1"/>
</dbReference>
<proteinExistence type="predicted"/>
<dbReference type="InterPro" id="IPR035965">
    <property type="entry name" value="PAS-like_dom_sf"/>
</dbReference>
<comment type="subcellular location">
    <subcellularLocation>
        <location evidence="2">Membrane</location>
    </subcellularLocation>
</comment>
<evidence type="ECO:0000256" key="3">
    <source>
        <dbReference type="ARBA" id="ARBA00012438"/>
    </source>
</evidence>
<dbReference type="FunFam" id="3.30.565.10:FF:000006">
    <property type="entry name" value="Sensor histidine kinase WalK"/>
    <property type="match status" value="1"/>
</dbReference>
<keyword evidence="6" id="KW-0418">Kinase</keyword>
<dbReference type="InterPro" id="IPR005467">
    <property type="entry name" value="His_kinase_dom"/>
</dbReference>
<gene>
    <name evidence="12" type="ORF">FYJ85_06595</name>
</gene>
<evidence type="ECO:0000259" key="11">
    <source>
        <dbReference type="PROSITE" id="PS50885"/>
    </source>
</evidence>
<evidence type="ECO:0000259" key="10">
    <source>
        <dbReference type="PROSITE" id="PS50109"/>
    </source>
</evidence>
<evidence type="ECO:0000256" key="5">
    <source>
        <dbReference type="ARBA" id="ARBA00022679"/>
    </source>
</evidence>
<protein>
    <recommendedName>
        <fullName evidence="3">histidine kinase</fullName>
        <ecNumber evidence="3">2.7.13.3</ecNumber>
    </recommendedName>
</protein>
<dbReference type="SMART" id="SM00387">
    <property type="entry name" value="HATPase_c"/>
    <property type="match status" value="1"/>
</dbReference>
<dbReference type="InterPro" id="IPR003594">
    <property type="entry name" value="HATPase_dom"/>
</dbReference>
<dbReference type="EMBL" id="VUNS01000005">
    <property type="protein sequence ID" value="MST96711.1"/>
    <property type="molecule type" value="Genomic_DNA"/>
</dbReference>
<dbReference type="RefSeq" id="WP_106052380.1">
    <property type="nucleotide sequence ID" value="NZ_CALXOB010000044.1"/>
</dbReference>
<dbReference type="FunFam" id="1.10.287.130:FF:000001">
    <property type="entry name" value="Two-component sensor histidine kinase"/>
    <property type="match status" value="1"/>
</dbReference>
<dbReference type="Gene3D" id="3.30.450.20">
    <property type="entry name" value="PAS domain"/>
    <property type="match status" value="1"/>
</dbReference>
<dbReference type="EC" id="2.7.13.3" evidence="3"/>
<dbReference type="PANTHER" id="PTHR45453">
    <property type="entry name" value="PHOSPHATE REGULON SENSOR PROTEIN PHOR"/>
    <property type="match status" value="1"/>
</dbReference>
<dbReference type="SMART" id="SM00388">
    <property type="entry name" value="HisKA"/>
    <property type="match status" value="1"/>
</dbReference>
<dbReference type="GO" id="GO:0004721">
    <property type="term" value="F:phosphoprotein phosphatase activity"/>
    <property type="evidence" value="ECO:0007669"/>
    <property type="project" value="TreeGrafter"/>
</dbReference>
<keyword evidence="9" id="KW-0812">Transmembrane</keyword>
<dbReference type="SUPFAM" id="SSF47384">
    <property type="entry name" value="Homodimeric domain of signal transducing histidine kinase"/>
    <property type="match status" value="1"/>
</dbReference>
<dbReference type="PANTHER" id="PTHR45453:SF1">
    <property type="entry name" value="PHOSPHATE REGULON SENSOR PROTEIN PHOR"/>
    <property type="match status" value="1"/>
</dbReference>
<evidence type="ECO:0000256" key="1">
    <source>
        <dbReference type="ARBA" id="ARBA00000085"/>
    </source>
</evidence>
<dbReference type="Pfam" id="PF02518">
    <property type="entry name" value="HATPase_c"/>
    <property type="match status" value="1"/>
</dbReference>
<evidence type="ECO:0000313" key="12">
    <source>
        <dbReference type="EMBL" id="MST96711.1"/>
    </source>
</evidence>